<dbReference type="InterPro" id="IPR011009">
    <property type="entry name" value="Kinase-like_dom_sf"/>
</dbReference>
<name>A0A165N030_9AGAM</name>
<keyword evidence="4" id="KW-0067">ATP-binding</keyword>
<dbReference type="PANTHER" id="PTHR44329">
    <property type="entry name" value="SERINE/THREONINE-PROTEIN KINASE TNNI3K-RELATED"/>
    <property type="match status" value="1"/>
</dbReference>
<evidence type="ECO:0000256" key="1">
    <source>
        <dbReference type="ARBA" id="ARBA00022679"/>
    </source>
</evidence>
<dbReference type="Proteomes" id="UP000076761">
    <property type="component" value="Unassembled WGS sequence"/>
</dbReference>
<dbReference type="PROSITE" id="PS50011">
    <property type="entry name" value="PROTEIN_KINASE_DOM"/>
    <property type="match status" value="1"/>
</dbReference>
<dbReference type="InterPro" id="IPR001245">
    <property type="entry name" value="Ser-Thr/Tyr_kinase_cat_dom"/>
</dbReference>
<dbReference type="EMBL" id="KV425653">
    <property type="protein sequence ID" value="KZT19003.1"/>
    <property type="molecule type" value="Genomic_DNA"/>
</dbReference>
<dbReference type="InParanoid" id="A0A165N030"/>
<dbReference type="GO" id="GO:0004674">
    <property type="term" value="F:protein serine/threonine kinase activity"/>
    <property type="evidence" value="ECO:0007669"/>
    <property type="project" value="TreeGrafter"/>
</dbReference>
<proteinExistence type="predicted"/>
<dbReference type="AlphaFoldDB" id="A0A165N030"/>
<dbReference type="SUPFAM" id="SSF56112">
    <property type="entry name" value="Protein kinase-like (PK-like)"/>
    <property type="match status" value="1"/>
</dbReference>
<dbReference type="PANTHER" id="PTHR44329:SF288">
    <property type="entry name" value="MITOGEN-ACTIVATED PROTEIN KINASE KINASE KINASE 20"/>
    <property type="match status" value="1"/>
</dbReference>
<evidence type="ECO:0000313" key="6">
    <source>
        <dbReference type="EMBL" id="KZT19003.1"/>
    </source>
</evidence>
<evidence type="ECO:0000259" key="5">
    <source>
        <dbReference type="PROSITE" id="PS50011"/>
    </source>
</evidence>
<dbReference type="GO" id="GO:0005524">
    <property type="term" value="F:ATP binding"/>
    <property type="evidence" value="ECO:0007669"/>
    <property type="project" value="UniProtKB-KW"/>
</dbReference>
<reference evidence="6 7" key="1">
    <citation type="journal article" date="2016" name="Mol. Biol. Evol.">
        <title>Comparative Genomics of Early-Diverging Mushroom-Forming Fungi Provides Insights into the Origins of Lignocellulose Decay Capabilities.</title>
        <authorList>
            <person name="Nagy L.G."/>
            <person name="Riley R."/>
            <person name="Tritt A."/>
            <person name="Adam C."/>
            <person name="Daum C."/>
            <person name="Floudas D."/>
            <person name="Sun H."/>
            <person name="Yadav J.S."/>
            <person name="Pangilinan J."/>
            <person name="Larsson K.H."/>
            <person name="Matsuura K."/>
            <person name="Barry K."/>
            <person name="Labutti K."/>
            <person name="Kuo R."/>
            <person name="Ohm R.A."/>
            <person name="Bhattacharya S.S."/>
            <person name="Shirouzu T."/>
            <person name="Yoshinaga Y."/>
            <person name="Martin F.M."/>
            <person name="Grigoriev I.V."/>
            <person name="Hibbett D.S."/>
        </authorList>
    </citation>
    <scope>NUCLEOTIDE SEQUENCE [LARGE SCALE GENOMIC DNA]</scope>
    <source>
        <strain evidence="6 7">HHB14362 ss-1</strain>
    </source>
</reference>
<gene>
    <name evidence="6" type="ORF">NEOLEDRAFT_1036907</name>
</gene>
<protein>
    <submittedName>
        <fullName evidence="6">Kinase-like protein</fullName>
    </submittedName>
</protein>
<keyword evidence="1" id="KW-0808">Transferase</keyword>
<keyword evidence="2" id="KW-0547">Nucleotide-binding</keyword>
<dbReference type="PIRSF" id="PIRSF000654">
    <property type="entry name" value="Integrin-linked_kinase"/>
    <property type="match status" value="1"/>
</dbReference>
<dbReference type="STRING" id="1314782.A0A165N030"/>
<dbReference type="Gene3D" id="1.10.510.10">
    <property type="entry name" value="Transferase(Phosphotransferase) domain 1"/>
    <property type="match status" value="1"/>
</dbReference>
<keyword evidence="7" id="KW-1185">Reference proteome</keyword>
<dbReference type="PROSITE" id="PS00109">
    <property type="entry name" value="PROTEIN_KINASE_TYR"/>
    <property type="match status" value="1"/>
</dbReference>
<dbReference type="InterPro" id="IPR000719">
    <property type="entry name" value="Prot_kinase_dom"/>
</dbReference>
<dbReference type="Pfam" id="PF07714">
    <property type="entry name" value="PK_Tyr_Ser-Thr"/>
    <property type="match status" value="1"/>
</dbReference>
<evidence type="ECO:0000313" key="7">
    <source>
        <dbReference type="Proteomes" id="UP000076761"/>
    </source>
</evidence>
<evidence type="ECO:0000256" key="2">
    <source>
        <dbReference type="ARBA" id="ARBA00022741"/>
    </source>
</evidence>
<evidence type="ECO:0000256" key="4">
    <source>
        <dbReference type="ARBA" id="ARBA00022840"/>
    </source>
</evidence>
<dbReference type="OrthoDB" id="4062651at2759"/>
<keyword evidence="3 6" id="KW-0418">Kinase</keyword>
<accession>A0A165N030</accession>
<feature type="non-terminal residue" evidence="6">
    <location>
        <position position="262"/>
    </location>
</feature>
<sequence length="262" mass="29418">SPLLISGIQLYEKHPIAGGGFADIYLAILDEKPVALKHLRIFKLHQDWLKTNHRFVREAAIWKELDHPNILPFFGVDAATFEPHLCMVSPWMENGDILGYCTNKATTDITDLLEQVALGLGYLHQESIVHGDLCGNNILVDDTGRIRLSDFDLAVFDDATQSNPSSSTSHHGSVRWMAPELHFPRDFGLSQFKRTFSTDVYAYACVCLEPPFMEITNEAEVLIEISKGLRPGQPSTLPVGRVVAESLWAIFHQCWNKCPDSR</sequence>
<feature type="non-terminal residue" evidence="6">
    <location>
        <position position="1"/>
    </location>
</feature>
<evidence type="ECO:0000256" key="3">
    <source>
        <dbReference type="ARBA" id="ARBA00022777"/>
    </source>
</evidence>
<organism evidence="6 7">
    <name type="scientific">Neolentinus lepideus HHB14362 ss-1</name>
    <dbReference type="NCBI Taxonomy" id="1314782"/>
    <lineage>
        <taxon>Eukaryota</taxon>
        <taxon>Fungi</taxon>
        <taxon>Dikarya</taxon>
        <taxon>Basidiomycota</taxon>
        <taxon>Agaricomycotina</taxon>
        <taxon>Agaricomycetes</taxon>
        <taxon>Gloeophyllales</taxon>
        <taxon>Gloeophyllaceae</taxon>
        <taxon>Neolentinus</taxon>
    </lineage>
</organism>
<feature type="domain" description="Protein kinase" evidence="5">
    <location>
        <begin position="10"/>
        <end position="262"/>
    </location>
</feature>
<dbReference type="InterPro" id="IPR008266">
    <property type="entry name" value="Tyr_kinase_AS"/>
</dbReference>
<dbReference type="InterPro" id="IPR051681">
    <property type="entry name" value="Ser/Thr_Kinases-Pseudokinases"/>
</dbReference>